<dbReference type="InterPro" id="IPR011141">
    <property type="entry name" value="Polyketide_synthase_type-III"/>
</dbReference>
<dbReference type="PANTHER" id="PTHR11877">
    <property type="entry name" value="HYDROXYMETHYLGLUTARYL-COA SYNTHASE"/>
    <property type="match status" value="1"/>
</dbReference>
<evidence type="ECO:0000313" key="2">
    <source>
        <dbReference type="EMBL" id="MCI08557.1"/>
    </source>
</evidence>
<reference evidence="2 3" key="1">
    <citation type="journal article" date="2018" name="Front. Plant Sci.">
        <title>Red Clover (Trifolium pratense) and Zigzag Clover (T. medium) - A Picture of Genomic Similarities and Differences.</title>
        <authorList>
            <person name="Dluhosova J."/>
            <person name="Istvanek J."/>
            <person name="Nedelnik J."/>
            <person name="Repkova J."/>
        </authorList>
    </citation>
    <scope>NUCLEOTIDE SEQUENCE [LARGE SCALE GENOMIC DNA]</scope>
    <source>
        <strain evidence="3">cv. 10/8</strain>
        <tissue evidence="2">Leaf</tissue>
    </source>
</reference>
<evidence type="ECO:0000259" key="1">
    <source>
        <dbReference type="Pfam" id="PF00195"/>
    </source>
</evidence>
<feature type="domain" description="Chalcone/stilbene synthase N-terminal" evidence="1">
    <location>
        <begin position="15"/>
        <end position="74"/>
    </location>
</feature>
<dbReference type="Proteomes" id="UP000265520">
    <property type="component" value="Unassembled WGS sequence"/>
</dbReference>
<dbReference type="EMBL" id="LXQA010069453">
    <property type="protein sequence ID" value="MCI08557.1"/>
    <property type="molecule type" value="Genomic_DNA"/>
</dbReference>
<evidence type="ECO:0000313" key="3">
    <source>
        <dbReference type="Proteomes" id="UP000265520"/>
    </source>
</evidence>
<name>A0A392P9Y9_9FABA</name>
<dbReference type="Gene3D" id="3.40.47.10">
    <property type="match status" value="1"/>
</dbReference>
<comment type="caution">
    <text evidence="2">The sequence shown here is derived from an EMBL/GenBank/DDBJ whole genome shotgun (WGS) entry which is preliminary data.</text>
</comment>
<dbReference type="InterPro" id="IPR016039">
    <property type="entry name" value="Thiolase-like"/>
</dbReference>
<sequence length="90" mass="10359">MNNIIQMEKRVEKKGEAPRGKSVATILAIGTANPPNFILQSHYPDFYFKDVNIDSDDDDDDHLQRLKLKFKRIFSKEFGLLKPSGHRVDV</sequence>
<organism evidence="2 3">
    <name type="scientific">Trifolium medium</name>
    <dbReference type="NCBI Taxonomy" id="97028"/>
    <lineage>
        <taxon>Eukaryota</taxon>
        <taxon>Viridiplantae</taxon>
        <taxon>Streptophyta</taxon>
        <taxon>Embryophyta</taxon>
        <taxon>Tracheophyta</taxon>
        <taxon>Spermatophyta</taxon>
        <taxon>Magnoliopsida</taxon>
        <taxon>eudicotyledons</taxon>
        <taxon>Gunneridae</taxon>
        <taxon>Pentapetalae</taxon>
        <taxon>rosids</taxon>
        <taxon>fabids</taxon>
        <taxon>Fabales</taxon>
        <taxon>Fabaceae</taxon>
        <taxon>Papilionoideae</taxon>
        <taxon>50 kb inversion clade</taxon>
        <taxon>NPAAA clade</taxon>
        <taxon>Hologalegina</taxon>
        <taxon>IRL clade</taxon>
        <taxon>Trifolieae</taxon>
        <taxon>Trifolium</taxon>
    </lineage>
</organism>
<dbReference type="GO" id="GO:0030639">
    <property type="term" value="P:polyketide biosynthetic process"/>
    <property type="evidence" value="ECO:0007669"/>
    <property type="project" value="TreeGrafter"/>
</dbReference>
<keyword evidence="3" id="KW-1185">Reference proteome</keyword>
<dbReference type="GO" id="GO:0016747">
    <property type="term" value="F:acyltransferase activity, transferring groups other than amino-acyl groups"/>
    <property type="evidence" value="ECO:0007669"/>
    <property type="project" value="InterPro"/>
</dbReference>
<dbReference type="PANTHER" id="PTHR11877:SF109">
    <property type="entry name" value="CHALCONE SYNTHASE"/>
    <property type="match status" value="1"/>
</dbReference>
<proteinExistence type="predicted"/>
<dbReference type="AlphaFoldDB" id="A0A392P9Y9"/>
<protein>
    <submittedName>
        <fullName evidence="2">Chalcone synthase 2-like</fullName>
    </submittedName>
</protein>
<dbReference type="Pfam" id="PF00195">
    <property type="entry name" value="Chal_sti_synt_N"/>
    <property type="match status" value="1"/>
</dbReference>
<accession>A0A392P9Y9</accession>
<dbReference type="InterPro" id="IPR001099">
    <property type="entry name" value="Chalcone/stilbene_synt_N"/>
</dbReference>